<dbReference type="InterPro" id="IPR001647">
    <property type="entry name" value="HTH_TetR"/>
</dbReference>
<proteinExistence type="predicted"/>
<dbReference type="Gene3D" id="1.10.357.10">
    <property type="entry name" value="Tetracycline Repressor, domain 2"/>
    <property type="match status" value="1"/>
</dbReference>
<protein>
    <submittedName>
        <fullName evidence="6">TetR/AcrR family transcriptional regulator</fullName>
    </submittedName>
</protein>
<dbReference type="Proteomes" id="UP001501470">
    <property type="component" value="Unassembled WGS sequence"/>
</dbReference>
<keyword evidence="1" id="KW-0805">Transcription regulation</keyword>
<sequence length="199" mass="21049">MTSPTRDRLLRAAADLFYAEGVGAVGVERLCQTAGVSKRSMYQLFATKDDLVAEALRVHGPATVARYFAPEDTAPSPRERILHVFTTLEEQAGSPGFHGCPFANTTIELHDAAHQASRVALEFKEQLEGYFQRQAALLGAPDPGQLGTQLLMLFDGASVRAVMRGAAIGDVASRTAAMLLDMTSGVIDPATSGGRGSGA</sequence>
<evidence type="ECO:0000313" key="7">
    <source>
        <dbReference type="Proteomes" id="UP001501470"/>
    </source>
</evidence>
<name>A0ABN2AWY5_9ACTN</name>
<organism evidence="6 7">
    <name type="scientific">Dactylosporangium maewongense</name>
    <dbReference type="NCBI Taxonomy" id="634393"/>
    <lineage>
        <taxon>Bacteria</taxon>
        <taxon>Bacillati</taxon>
        <taxon>Actinomycetota</taxon>
        <taxon>Actinomycetes</taxon>
        <taxon>Micromonosporales</taxon>
        <taxon>Micromonosporaceae</taxon>
        <taxon>Dactylosporangium</taxon>
    </lineage>
</organism>
<dbReference type="PANTHER" id="PTHR47506:SF1">
    <property type="entry name" value="HTH-TYPE TRANSCRIPTIONAL REGULATOR YJDC"/>
    <property type="match status" value="1"/>
</dbReference>
<dbReference type="EMBL" id="BAAAQD010000010">
    <property type="protein sequence ID" value="GAA1528959.1"/>
    <property type="molecule type" value="Genomic_DNA"/>
</dbReference>
<evidence type="ECO:0000256" key="1">
    <source>
        <dbReference type="ARBA" id="ARBA00023015"/>
    </source>
</evidence>
<keyword evidence="2 4" id="KW-0238">DNA-binding</keyword>
<dbReference type="Pfam" id="PF00440">
    <property type="entry name" value="TetR_N"/>
    <property type="match status" value="1"/>
</dbReference>
<keyword evidence="7" id="KW-1185">Reference proteome</keyword>
<evidence type="ECO:0000256" key="2">
    <source>
        <dbReference type="ARBA" id="ARBA00023125"/>
    </source>
</evidence>
<evidence type="ECO:0000313" key="6">
    <source>
        <dbReference type="EMBL" id="GAA1528959.1"/>
    </source>
</evidence>
<dbReference type="PROSITE" id="PS50977">
    <property type="entry name" value="HTH_TETR_2"/>
    <property type="match status" value="1"/>
</dbReference>
<dbReference type="SUPFAM" id="SSF46689">
    <property type="entry name" value="Homeodomain-like"/>
    <property type="match status" value="1"/>
</dbReference>
<evidence type="ECO:0000256" key="4">
    <source>
        <dbReference type="PROSITE-ProRule" id="PRU00335"/>
    </source>
</evidence>
<dbReference type="InterPro" id="IPR036271">
    <property type="entry name" value="Tet_transcr_reg_TetR-rel_C_sf"/>
</dbReference>
<accession>A0ABN2AWY5</accession>
<dbReference type="SUPFAM" id="SSF48498">
    <property type="entry name" value="Tetracyclin repressor-like, C-terminal domain"/>
    <property type="match status" value="1"/>
</dbReference>
<gene>
    <name evidence="6" type="ORF">GCM10009827_052750</name>
</gene>
<keyword evidence="3" id="KW-0804">Transcription</keyword>
<evidence type="ECO:0000256" key="3">
    <source>
        <dbReference type="ARBA" id="ARBA00023163"/>
    </source>
</evidence>
<dbReference type="InterPro" id="IPR009057">
    <property type="entry name" value="Homeodomain-like_sf"/>
</dbReference>
<reference evidence="6 7" key="1">
    <citation type="journal article" date="2019" name="Int. J. Syst. Evol. Microbiol.">
        <title>The Global Catalogue of Microorganisms (GCM) 10K type strain sequencing project: providing services to taxonomists for standard genome sequencing and annotation.</title>
        <authorList>
            <consortium name="The Broad Institute Genomics Platform"/>
            <consortium name="The Broad Institute Genome Sequencing Center for Infectious Disease"/>
            <person name="Wu L."/>
            <person name="Ma J."/>
        </authorList>
    </citation>
    <scope>NUCLEOTIDE SEQUENCE [LARGE SCALE GENOMIC DNA]</scope>
    <source>
        <strain evidence="6 7">JCM 15933</strain>
    </source>
</reference>
<dbReference type="RefSeq" id="WP_344504781.1">
    <property type="nucleotide sequence ID" value="NZ_BAAAQD010000010.1"/>
</dbReference>
<dbReference type="PANTHER" id="PTHR47506">
    <property type="entry name" value="TRANSCRIPTIONAL REGULATORY PROTEIN"/>
    <property type="match status" value="1"/>
</dbReference>
<dbReference type="PRINTS" id="PR00455">
    <property type="entry name" value="HTHTETR"/>
</dbReference>
<comment type="caution">
    <text evidence="6">The sequence shown here is derived from an EMBL/GenBank/DDBJ whole genome shotgun (WGS) entry which is preliminary data.</text>
</comment>
<feature type="domain" description="HTH tetR-type" evidence="5">
    <location>
        <begin position="3"/>
        <end position="63"/>
    </location>
</feature>
<feature type="DNA-binding region" description="H-T-H motif" evidence="4">
    <location>
        <begin position="26"/>
        <end position="45"/>
    </location>
</feature>
<evidence type="ECO:0000259" key="5">
    <source>
        <dbReference type="PROSITE" id="PS50977"/>
    </source>
</evidence>